<reference evidence="2" key="1">
    <citation type="submission" date="2016-06" db="EMBL/GenBank/DDBJ databases">
        <title>Parallel loss of symbiosis genes in relatives of nitrogen-fixing non-legume Parasponia.</title>
        <authorList>
            <person name="Van Velzen R."/>
            <person name="Holmer R."/>
            <person name="Bu F."/>
            <person name="Rutten L."/>
            <person name="Van Zeijl A."/>
            <person name="Liu W."/>
            <person name="Santuari L."/>
            <person name="Cao Q."/>
            <person name="Sharma T."/>
            <person name="Shen D."/>
            <person name="Roswanjaya Y."/>
            <person name="Wardhani T."/>
            <person name="Kalhor M.S."/>
            <person name="Jansen J."/>
            <person name="Van den Hoogen J."/>
            <person name="Gungor B."/>
            <person name="Hartog M."/>
            <person name="Hontelez J."/>
            <person name="Verver J."/>
            <person name="Yang W.-C."/>
            <person name="Schijlen E."/>
            <person name="Repin R."/>
            <person name="Schilthuizen M."/>
            <person name="Schranz E."/>
            <person name="Heidstra R."/>
            <person name="Miyata K."/>
            <person name="Fedorova E."/>
            <person name="Kohlen W."/>
            <person name="Bisseling T."/>
            <person name="Smit S."/>
            <person name="Geurts R."/>
        </authorList>
    </citation>
    <scope>NUCLEOTIDE SEQUENCE [LARGE SCALE GENOMIC DNA]</scope>
    <source>
        <strain evidence="2">cv. RG33-2</strain>
    </source>
</reference>
<gene>
    <name evidence="1" type="ORF">TorRG33x02_065810</name>
</gene>
<organism evidence="1 2">
    <name type="scientific">Trema orientale</name>
    <name type="common">Charcoal tree</name>
    <name type="synonym">Celtis orientalis</name>
    <dbReference type="NCBI Taxonomy" id="63057"/>
    <lineage>
        <taxon>Eukaryota</taxon>
        <taxon>Viridiplantae</taxon>
        <taxon>Streptophyta</taxon>
        <taxon>Embryophyta</taxon>
        <taxon>Tracheophyta</taxon>
        <taxon>Spermatophyta</taxon>
        <taxon>Magnoliopsida</taxon>
        <taxon>eudicotyledons</taxon>
        <taxon>Gunneridae</taxon>
        <taxon>Pentapetalae</taxon>
        <taxon>rosids</taxon>
        <taxon>fabids</taxon>
        <taxon>Rosales</taxon>
        <taxon>Cannabaceae</taxon>
        <taxon>Trema</taxon>
    </lineage>
</organism>
<dbReference type="InParanoid" id="A0A2P5FIP6"/>
<comment type="caution">
    <text evidence="1">The sequence shown here is derived from an EMBL/GenBank/DDBJ whole genome shotgun (WGS) entry which is preliminary data.</text>
</comment>
<keyword evidence="2" id="KW-1185">Reference proteome</keyword>
<proteinExistence type="predicted"/>
<accession>A0A2P5FIP6</accession>
<sequence>MEDRLLIEFCTFTHDAIEEMVDDSY</sequence>
<evidence type="ECO:0000313" key="1">
    <source>
        <dbReference type="EMBL" id="PON97671.1"/>
    </source>
</evidence>
<dbReference type="Proteomes" id="UP000237000">
    <property type="component" value="Unassembled WGS sequence"/>
</dbReference>
<dbReference type="AlphaFoldDB" id="A0A2P5FIP6"/>
<name>A0A2P5FIP6_TREOI</name>
<dbReference type="EMBL" id="JXTC01000030">
    <property type="protein sequence ID" value="PON97671.1"/>
    <property type="molecule type" value="Genomic_DNA"/>
</dbReference>
<evidence type="ECO:0000313" key="2">
    <source>
        <dbReference type="Proteomes" id="UP000237000"/>
    </source>
</evidence>
<protein>
    <submittedName>
        <fullName evidence="1">Uncharacterized protein</fullName>
    </submittedName>
</protein>